<reference evidence="7 8" key="1">
    <citation type="journal article" date="2021" name="Comput. Struct. Biotechnol. J.">
        <title>De novo genome assembly of the potent medicinal plant Rehmannia glutinosa using nanopore technology.</title>
        <authorList>
            <person name="Ma L."/>
            <person name="Dong C."/>
            <person name="Song C."/>
            <person name="Wang X."/>
            <person name="Zheng X."/>
            <person name="Niu Y."/>
            <person name="Chen S."/>
            <person name="Feng W."/>
        </authorList>
    </citation>
    <scope>NUCLEOTIDE SEQUENCE [LARGE SCALE GENOMIC DNA]</scope>
    <source>
        <strain evidence="7">DH-2019</strain>
    </source>
</reference>
<dbReference type="Pfam" id="PF02362">
    <property type="entry name" value="B3"/>
    <property type="match status" value="1"/>
</dbReference>
<evidence type="ECO:0000313" key="8">
    <source>
        <dbReference type="Proteomes" id="UP001318860"/>
    </source>
</evidence>
<evidence type="ECO:0000256" key="2">
    <source>
        <dbReference type="ARBA" id="ARBA00023015"/>
    </source>
</evidence>
<evidence type="ECO:0000256" key="5">
    <source>
        <dbReference type="ARBA" id="ARBA00023242"/>
    </source>
</evidence>
<dbReference type="Gene3D" id="2.40.330.10">
    <property type="entry name" value="DNA-binding pseudobarrel domain"/>
    <property type="match status" value="1"/>
</dbReference>
<evidence type="ECO:0000259" key="6">
    <source>
        <dbReference type="Pfam" id="PF02362"/>
    </source>
</evidence>
<feature type="domain" description="TF-B3" evidence="6">
    <location>
        <begin position="37"/>
        <end position="85"/>
    </location>
</feature>
<gene>
    <name evidence="7" type="ORF">DH2020_002618</name>
</gene>
<keyword evidence="3" id="KW-0238">DNA-binding</keyword>
<sequence>MDGAIAKTMRNSKTVRLEIASKKKKGKKIIEVRAVKLLKIYFNGERKQKTFGSGWRQLVCEHNLLEGDFLVFEIMEMDDSKLEVNLQVLRNIIPPELEEEIKKREAKSKAKAIYIDDGNKE</sequence>
<organism evidence="7 8">
    <name type="scientific">Rehmannia glutinosa</name>
    <name type="common">Chinese foxglove</name>
    <dbReference type="NCBI Taxonomy" id="99300"/>
    <lineage>
        <taxon>Eukaryota</taxon>
        <taxon>Viridiplantae</taxon>
        <taxon>Streptophyta</taxon>
        <taxon>Embryophyta</taxon>
        <taxon>Tracheophyta</taxon>
        <taxon>Spermatophyta</taxon>
        <taxon>Magnoliopsida</taxon>
        <taxon>eudicotyledons</taxon>
        <taxon>Gunneridae</taxon>
        <taxon>Pentapetalae</taxon>
        <taxon>asterids</taxon>
        <taxon>lamiids</taxon>
        <taxon>Lamiales</taxon>
        <taxon>Orobanchaceae</taxon>
        <taxon>Rehmannieae</taxon>
        <taxon>Rehmannia</taxon>
    </lineage>
</organism>
<evidence type="ECO:0000256" key="1">
    <source>
        <dbReference type="ARBA" id="ARBA00004123"/>
    </source>
</evidence>
<dbReference type="EMBL" id="JABTTQ020000002">
    <property type="protein sequence ID" value="KAK6162777.1"/>
    <property type="molecule type" value="Genomic_DNA"/>
</dbReference>
<dbReference type="SUPFAM" id="SSF101936">
    <property type="entry name" value="DNA-binding pseudobarrel domain"/>
    <property type="match status" value="1"/>
</dbReference>
<dbReference type="InterPro" id="IPR003340">
    <property type="entry name" value="B3_DNA-bd"/>
</dbReference>
<keyword evidence="4" id="KW-0804">Transcription</keyword>
<keyword evidence="8" id="KW-1185">Reference proteome</keyword>
<comment type="caution">
    <text evidence="7">The sequence shown here is derived from an EMBL/GenBank/DDBJ whole genome shotgun (WGS) entry which is preliminary data.</text>
</comment>
<comment type="subcellular location">
    <subcellularLocation>
        <location evidence="1">Nucleus</location>
    </subcellularLocation>
</comment>
<name>A0ABR0XU85_REHGL</name>
<proteinExistence type="predicted"/>
<accession>A0ABR0XU85</accession>
<dbReference type="InterPro" id="IPR015300">
    <property type="entry name" value="DNA-bd_pseudobarrel_sf"/>
</dbReference>
<dbReference type="CDD" id="cd10017">
    <property type="entry name" value="B3_DNA"/>
    <property type="match status" value="1"/>
</dbReference>
<evidence type="ECO:0000256" key="3">
    <source>
        <dbReference type="ARBA" id="ARBA00023125"/>
    </source>
</evidence>
<protein>
    <recommendedName>
        <fullName evidence="6">TF-B3 domain-containing protein</fullName>
    </recommendedName>
</protein>
<dbReference type="Proteomes" id="UP001318860">
    <property type="component" value="Unassembled WGS sequence"/>
</dbReference>
<evidence type="ECO:0000256" key="4">
    <source>
        <dbReference type="ARBA" id="ARBA00023163"/>
    </source>
</evidence>
<keyword evidence="2" id="KW-0805">Transcription regulation</keyword>
<evidence type="ECO:0000313" key="7">
    <source>
        <dbReference type="EMBL" id="KAK6162777.1"/>
    </source>
</evidence>
<keyword evidence="5" id="KW-0539">Nucleus</keyword>